<proteinExistence type="predicted"/>
<dbReference type="InterPro" id="IPR041657">
    <property type="entry name" value="HTH_17"/>
</dbReference>
<dbReference type="Pfam" id="PF12728">
    <property type="entry name" value="HTH_17"/>
    <property type="match status" value="1"/>
</dbReference>
<dbReference type="RefSeq" id="WP_310547823.1">
    <property type="nucleotide sequence ID" value="NZ_JAVKGR010000003.1"/>
</dbReference>
<dbReference type="NCBIfam" id="TIGR01764">
    <property type="entry name" value="excise"/>
    <property type="match status" value="1"/>
</dbReference>
<feature type="domain" description="Helix-turn-helix" evidence="1">
    <location>
        <begin position="75"/>
        <end position="122"/>
    </location>
</feature>
<evidence type="ECO:0000313" key="2">
    <source>
        <dbReference type="EMBL" id="MDR8018834.1"/>
    </source>
</evidence>
<keyword evidence="3" id="KW-1185">Reference proteome</keyword>
<evidence type="ECO:0000259" key="1">
    <source>
        <dbReference type="Pfam" id="PF12728"/>
    </source>
</evidence>
<accession>A0ABU2DQQ4</accession>
<protein>
    <submittedName>
        <fullName evidence="2">Helix-turn-helix domain-containing protein</fullName>
    </submittedName>
</protein>
<organism evidence="2 3">
    <name type="scientific">Nesterenkonia aerolata</name>
    <dbReference type="NCBI Taxonomy" id="3074079"/>
    <lineage>
        <taxon>Bacteria</taxon>
        <taxon>Bacillati</taxon>
        <taxon>Actinomycetota</taxon>
        <taxon>Actinomycetes</taxon>
        <taxon>Micrococcales</taxon>
        <taxon>Micrococcaceae</taxon>
        <taxon>Nesterenkonia</taxon>
    </lineage>
</organism>
<dbReference type="Proteomes" id="UP001251870">
    <property type="component" value="Unassembled WGS sequence"/>
</dbReference>
<dbReference type="InterPro" id="IPR010093">
    <property type="entry name" value="SinI_DNA-bd"/>
</dbReference>
<gene>
    <name evidence="2" type="ORF">RIL96_04560</name>
</gene>
<reference evidence="2 3" key="1">
    <citation type="submission" date="2023-09" db="EMBL/GenBank/DDBJ databases">
        <title>Description of three actinobacteria isolated from air of manufacturing shop in a pharmaceutical factory.</title>
        <authorList>
            <person name="Zhang D.-F."/>
        </authorList>
    </citation>
    <scope>NUCLEOTIDE SEQUENCE [LARGE SCALE GENOMIC DNA]</scope>
    <source>
        <strain evidence="2 3">LY-0111</strain>
    </source>
</reference>
<name>A0ABU2DQQ4_9MICC</name>
<comment type="caution">
    <text evidence="2">The sequence shown here is derived from an EMBL/GenBank/DDBJ whole genome shotgun (WGS) entry which is preliminary data.</text>
</comment>
<dbReference type="EMBL" id="JAVKGR010000003">
    <property type="protein sequence ID" value="MDR8018834.1"/>
    <property type="molecule type" value="Genomic_DNA"/>
</dbReference>
<evidence type="ECO:0000313" key="3">
    <source>
        <dbReference type="Proteomes" id="UP001251870"/>
    </source>
</evidence>
<sequence length="144" mass="15374">MSTIAQLTPEPAETELAATALRGLAEALGSDVPIQVGNSHGSVEVPRAALTALTKILDSFAHGQAVTVVPSSAELTTQQAADLLNVSRPFLIRLLDSEQITHRMVGSHRRIDAASLIHYLRNDNVRRTDAADTLAAETVELELT</sequence>